<name>A0ABY9R7Q7_9FLAO</name>
<sequence>MSLSNPLNKIKEKKIPISKLGVASRTYLHWKSEGLLFKDFVITDKRQKVFLNLYEATWVSIIKEFRMYNFDLSTIKQIKDKLFTNITPDMIAKNPDILAEILERMGTDVDATTLEMLKQINVFDIFDNYLDDYDKFNIFSSLGAAIGRVLLGSHEGFLINIDDDQNVLVEAYSKSEYYNSTHQNQFNEELNGFLSKKSCYVISITAIVESLLENDKLEKYNHEFGLYTKEELKILDAIKQNNWKKITVVKHRSGDLTITNEIEVEKRGNQAKELKKILGLKQYEQVEVIYRNDQHLLVKNTKKEIIKKS</sequence>
<gene>
    <name evidence="1" type="ORF">RF683_07340</name>
</gene>
<accession>A0ABY9R7Q7</accession>
<evidence type="ECO:0000313" key="1">
    <source>
        <dbReference type="EMBL" id="WMW77302.1"/>
    </source>
</evidence>
<proteinExistence type="predicted"/>
<evidence type="ECO:0000313" key="2">
    <source>
        <dbReference type="Proteomes" id="UP001180481"/>
    </source>
</evidence>
<keyword evidence="2" id="KW-1185">Reference proteome</keyword>
<dbReference type="RefSeq" id="WP_309531679.1">
    <property type="nucleotide sequence ID" value="NZ_CP133721.1"/>
</dbReference>
<protein>
    <recommendedName>
        <fullName evidence="3">MerR family transcriptional regulator</fullName>
    </recommendedName>
</protein>
<evidence type="ECO:0008006" key="3">
    <source>
        <dbReference type="Google" id="ProtNLM"/>
    </source>
</evidence>
<dbReference type="EMBL" id="CP133721">
    <property type="protein sequence ID" value="WMW77302.1"/>
    <property type="molecule type" value="Genomic_DNA"/>
</dbReference>
<organism evidence="1 2">
    <name type="scientific">Flavobacterium nakdongensis</name>
    <dbReference type="NCBI Taxonomy" id="3073563"/>
    <lineage>
        <taxon>Bacteria</taxon>
        <taxon>Pseudomonadati</taxon>
        <taxon>Bacteroidota</taxon>
        <taxon>Flavobacteriia</taxon>
        <taxon>Flavobacteriales</taxon>
        <taxon>Flavobacteriaceae</taxon>
        <taxon>Flavobacterium</taxon>
    </lineage>
</organism>
<dbReference type="Proteomes" id="UP001180481">
    <property type="component" value="Chromosome"/>
</dbReference>
<reference evidence="1" key="1">
    <citation type="submission" date="2023-09" db="EMBL/GenBank/DDBJ databases">
        <title>Flavobacterium sp. 20NA77.7 isolated from freshwater.</title>
        <authorList>
            <person name="Le V."/>
            <person name="Ko S.-R."/>
            <person name="Ahn C.-Y."/>
            <person name="Oh H.-M."/>
        </authorList>
    </citation>
    <scope>NUCLEOTIDE SEQUENCE</scope>
    <source>
        <strain evidence="1">20NA77.7</strain>
    </source>
</reference>